<keyword evidence="3" id="KW-1185">Reference proteome</keyword>
<dbReference type="EMBL" id="JACOFV010000019">
    <property type="protein sequence ID" value="MBC3863925.1"/>
    <property type="molecule type" value="Genomic_DNA"/>
</dbReference>
<comment type="caution">
    <text evidence="2">The sequence shown here is derived from an EMBL/GenBank/DDBJ whole genome shotgun (WGS) entry which is preliminary data.</text>
</comment>
<protein>
    <recommendedName>
        <fullName evidence="4">Beta-lactamase</fullName>
    </recommendedName>
</protein>
<proteinExistence type="predicted"/>
<dbReference type="AlphaFoldDB" id="A0A923KMA0"/>
<feature type="chain" id="PRO_5036817215" description="Beta-lactamase" evidence="1">
    <location>
        <begin position="21"/>
        <end position="186"/>
    </location>
</feature>
<dbReference type="RefSeq" id="WP_186913871.1">
    <property type="nucleotide sequence ID" value="NZ_JACOFV010000019.1"/>
</dbReference>
<name>A0A923KMA0_9BURK</name>
<sequence>MKIRLYIKVFVITSMLTQLACAGTKSLDVKMRNVGEADFYNSPIFKQYLENKHNDDRDECWHNYGDGMSGIGFFSYGMLTLVNGHKLQDIWNGKKEIIQKIRKGLHQANENTASEGYHGMYIIYPKDGYLTIMGIGANADPKKGLTGISTVIKGIKLDQAKPKEGAKIFERSLCRVSKPFNIGFGV</sequence>
<evidence type="ECO:0000256" key="1">
    <source>
        <dbReference type="SAM" id="SignalP"/>
    </source>
</evidence>
<reference evidence="2" key="1">
    <citation type="submission" date="2020-08" db="EMBL/GenBank/DDBJ databases">
        <title>Novel species isolated from subtropical streams in China.</title>
        <authorList>
            <person name="Lu H."/>
        </authorList>
    </citation>
    <scope>NUCLEOTIDE SEQUENCE</scope>
    <source>
        <strain evidence="2">KACC 12607</strain>
    </source>
</reference>
<gene>
    <name evidence="2" type="ORF">H8K32_17600</name>
</gene>
<accession>A0A923KMA0</accession>
<evidence type="ECO:0000313" key="2">
    <source>
        <dbReference type="EMBL" id="MBC3863925.1"/>
    </source>
</evidence>
<evidence type="ECO:0000313" key="3">
    <source>
        <dbReference type="Proteomes" id="UP000634011"/>
    </source>
</evidence>
<feature type="signal peptide" evidence="1">
    <location>
        <begin position="1"/>
        <end position="20"/>
    </location>
</feature>
<dbReference type="Proteomes" id="UP000634011">
    <property type="component" value="Unassembled WGS sequence"/>
</dbReference>
<evidence type="ECO:0008006" key="4">
    <source>
        <dbReference type="Google" id="ProtNLM"/>
    </source>
</evidence>
<organism evidence="2 3">
    <name type="scientific">Undibacterium jejuense</name>
    <dbReference type="NCBI Taxonomy" id="1344949"/>
    <lineage>
        <taxon>Bacteria</taxon>
        <taxon>Pseudomonadati</taxon>
        <taxon>Pseudomonadota</taxon>
        <taxon>Betaproteobacteria</taxon>
        <taxon>Burkholderiales</taxon>
        <taxon>Oxalobacteraceae</taxon>
        <taxon>Undibacterium</taxon>
    </lineage>
</organism>
<keyword evidence="1" id="KW-0732">Signal</keyword>